<reference evidence="1 2" key="1">
    <citation type="journal article" date="2006" name="Science">
        <title>Phytophthora genome sequences uncover evolutionary origins and mechanisms of pathogenesis.</title>
        <authorList>
            <person name="Tyler B.M."/>
            <person name="Tripathy S."/>
            <person name="Zhang X."/>
            <person name="Dehal P."/>
            <person name="Jiang R.H."/>
            <person name="Aerts A."/>
            <person name="Arredondo F.D."/>
            <person name="Baxter L."/>
            <person name="Bensasson D."/>
            <person name="Beynon J.L."/>
            <person name="Chapman J."/>
            <person name="Damasceno C.M."/>
            <person name="Dorrance A.E."/>
            <person name="Dou D."/>
            <person name="Dickerman A.W."/>
            <person name="Dubchak I.L."/>
            <person name="Garbelotto M."/>
            <person name="Gijzen M."/>
            <person name="Gordon S.G."/>
            <person name="Govers F."/>
            <person name="Grunwald N.J."/>
            <person name="Huang W."/>
            <person name="Ivors K.L."/>
            <person name="Jones R.W."/>
            <person name="Kamoun S."/>
            <person name="Krampis K."/>
            <person name="Lamour K.H."/>
            <person name="Lee M.K."/>
            <person name="McDonald W.H."/>
            <person name="Medina M."/>
            <person name="Meijer H.J."/>
            <person name="Nordberg E.K."/>
            <person name="Maclean D.J."/>
            <person name="Ospina-Giraldo M.D."/>
            <person name="Morris P.F."/>
            <person name="Phuntumart V."/>
            <person name="Putnam N.H."/>
            <person name="Rash S."/>
            <person name="Rose J.K."/>
            <person name="Sakihama Y."/>
            <person name="Salamov A.A."/>
            <person name="Savidor A."/>
            <person name="Scheuring C.F."/>
            <person name="Smith B.M."/>
            <person name="Sobral B.W."/>
            <person name="Terry A."/>
            <person name="Torto-Alalibo T.A."/>
            <person name="Win J."/>
            <person name="Xu Z."/>
            <person name="Zhang H."/>
            <person name="Grigoriev I.V."/>
            <person name="Rokhsar D.S."/>
            <person name="Boore J.L."/>
        </authorList>
    </citation>
    <scope>NUCLEOTIDE SEQUENCE [LARGE SCALE GENOMIC DNA]</scope>
    <source>
        <strain evidence="1 2">P6497</strain>
    </source>
</reference>
<dbReference type="AlphaFoldDB" id="G4ZS26"/>
<proteinExistence type="predicted"/>
<organism evidence="1 2">
    <name type="scientific">Phytophthora sojae (strain P6497)</name>
    <name type="common">Soybean stem and root rot agent</name>
    <name type="synonym">Phytophthora megasperma f. sp. glycines</name>
    <dbReference type="NCBI Taxonomy" id="1094619"/>
    <lineage>
        <taxon>Eukaryota</taxon>
        <taxon>Sar</taxon>
        <taxon>Stramenopiles</taxon>
        <taxon>Oomycota</taxon>
        <taxon>Peronosporomycetes</taxon>
        <taxon>Peronosporales</taxon>
        <taxon>Peronosporaceae</taxon>
        <taxon>Phytophthora</taxon>
    </lineage>
</organism>
<protein>
    <submittedName>
        <fullName evidence="1">Uncharacterized protein</fullName>
    </submittedName>
</protein>
<keyword evidence="2" id="KW-1185">Reference proteome</keyword>
<dbReference type="InParanoid" id="G4ZS26"/>
<sequence length="104" mass="11420">MLAQLHVDGQVLEVRRRLDRGLVTRDPLGLSLEDRHSAPRALGRRVADHLDNHSAVTHDEHSVASVPNVALCACGVIVLLALHEHEHVSAILGREDGRQRLSHA</sequence>
<name>G4ZS26_PHYSP</name>
<gene>
    <name evidence="1" type="ORF">PHYSODRAFT_355063</name>
</gene>
<dbReference type="EMBL" id="JH159156">
    <property type="protein sequence ID" value="EGZ14205.1"/>
    <property type="molecule type" value="Genomic_DNA"/>
</dbReference>
<dbReference type="Proteomes" id="UP000002640">
    <property type="component" value="Unassembled WGS sequence"/>
</dbReference>
<accession>G4ZS26</accession>
<evidence type="ECO:0000313" key="2">
    <source>
        <dbReference type="Proteomes" id="UP000002640"/>
    </source>
</evidence>
<evidence type="ECO:0000313" key="1">
    <source>
        <dbReference type="EMBL" id="EGZ14205.1"/>
    </source>
</evidence>
<dbReference type="GeneID" id="20649791"/>
<dbReference type="RefSeq" id="XP_009531634.1">
    <property type="nucleotide sequence ID" value="XM_009533339.1"/>
</dbReference>
<dbReference type="KEGG" id="psoj:PHYSODRAFT_355063"/>